<dbReference type="PROSITE" id="PS50977">
    <property type="entry name" value="HTH_TETR_2"/>
    <property type="match status" value="1"/>
</dbReference>
<feature type="DNA-binding region" description="H-T-H motif" evidence="2">
    <location>
        <begin position="32"/>
        <end position="51"/>
    </location>
</feature>
<sequence length="207" mass="23592">MNENPKGWRGSADLWLDAAYQLLVTSGVEAVKILPLAKAVRMSRPSFYWHFEDREALLDALIARWDAKNTGNLVAQTRQHAVSIAEALFNLFDCWLDEDLFDAKLDFAIRNWAQSAPNLKTKLEIADQTRVKAITDMFVRHGFNPFQSDIRASAIYYTQVGYIAMMVEEPKSKRIERMPAYIETFTGNSPTESEIARFKARHLGSSN</sequence>
<evidence type="ECO:0000313" key="5">
    <source>
        <dbReference type="Proteomes" id="UP001589683"/>
    </source>
</evidence>
<dbReference type="PRINTS" id="PR00455">
    <property type="entry name" value="HTHTETR"/>
</dbReference>
<feature type="domain" description="HTH tetR-type" evidence="3">
    <location>
        <begin position="9"/>
        <end position="69"/>
    </location>
</feature>
<organism evidence="4 5">
    <name type="scientific">Pseudohalocynthiibacter aestuariivivens</name>
    <dbReference type="NCBI Taxonomy" id="1591409"/>
    <lineage>
        <taxon>Bacteria</taxon>
        <taxon>Pseudomonadati</taxon>
        <taxon>Pseudomonadota</taxon>
        <taxon>Alphaproteobacteria</taxon>
        <taxon>Rhodobacterales</taxon>
        <taxon>Paracoccaceae</taxon>
        <taxon>Pseudohalocynthiibacter</taxon>
    </lineage>
</organism>
<gene>
    <name evidence="4" type="ORF">ACFFUT_02165</name>
</gene>
<evidence type="ECO:0000256" key="2">
    <source>
        <dbReference type="PROSITE-ProRule" id="PRU00335"/>
    </source>
</evidence>
<dbReference type="Pfam" id="PF00440">
    <property type="entry name" value="TetR_N"/>
    <property type="match status" value="1"/>
</dbReference>
<evidence type="ECO:0000256" key="1">
    <source>
        <dbReference type="ARBA" id="ARBA00023125"/>
    </source>
</evidence>
<comment type="caution">
    <text evidence="4">The sequence shown here is derived from an EMBL/GenBank/DDBJ whole genome shotgun (WGS) entry which is preliminary data.</text>
</comment>
<evidence type="ECO:0000313" key="4">
    <source>
        <dbReference type="EMBL" id="MFB9230589.1"/>
    </source>
</evidence>
<keyword evidence="5" id="KW-1185">Reference proteome</keyword>
<dbReference type="Gene3D" id="1.10.357.10">
    <property type="entry name" value="Tetracycline Repressor, domain 2"/>
    <property type="match status" value="1"/>
</dbReference>
<dbReference type="RefSeq" id="WP_213887520.1">
    <property type="nucleotide sequence ID" value="NZ_JAGFNU010000001.1"/>
</dbReference>
<proteinExistence type="predicted"/>
<reference evidence="4 5" key="1">
    <citation type="submission" date="2024-09" db="EMBL/GenBank/DDBJ databases">
        <authorList>
            <person name="Sun Q."/>
            <person name="Mori K."/>
        </authorList>
    </citation>
    <scope>NUCLEOTIDE SEQUENCE [LARGE SCALE GENOMIC DNA]</scope>
    <source>
        <strain evidence="4 5">CECT 8726</strain>
    </source>
</reference>
<dbReference type="SUPFAM" id="SSF46689">
    <property type="entry name" value="Homeodomain-like"/>
    <property type="match status" value="1"/>
</dbReference>
<name>A0ABV5JB92_9RHOB</name>
<protein>
    <submittedName>
        <fullName evidence="4">TetR/AcrR family transcriptional regulator</fullName>
    </submittedName>
</protein>
<evidence type="ECO:0000259" key="3">
    <source>
        <dbReference type="PROSITE" id="PS50977"/>
    </source>
</evidence>
<dbReference type="InterPro" id="IPR001647">
    <property type="entry name" value="HTH_TetR"/>
</dbReference>
<dbReference type="InterPro" id="IPR009057">
    <property type="entry name" value="Homeodomain-like_sf"/>
</dbReference>
<accession>A0ABV5JB92</accession>
<keyword evidence="1 2" id="KW-0238">DNA-binding</keyword>
<dbReference type="Proteomes" id="UP001589683">
    <property type="component" value="Unassembled WGS sequence"/>
</dbReference>
<dbReference type="EMBL" id="JBHMEA010000007">
    <property type="protein sequence ID" value="MFB9230589.1"/>
    <property type="molecule type" value="Genomic_DNA"/>
</dbReference>